<dbReference type="EMBL" id="CADCWL010000251">
    <property type="protein sequence ID" value="CAA9585482.1"/>
    <property type="molecule type" value="Genomic_DNA"/>
</dbReference>
<proteinExistence type="predicted"/>
<protein>
    <recommendedName>
        <fullName evidence="4">DUF4352 domain-containing protein</fullName>
    </recommendedName>
</protein>
<dbReference type="Pfam" id="PF11611">
    <property type="entry name" value="DUF4352"/>
    <property type="match status" value="1"/>
</dbReference>
<dbReference type="PANTHER" id="PTHR37467:SF1">
    <property type="entry name" value="EXPORTED CALCIUM-BINDING GLYCOPROTEIN"/>
    <property type="match status" value="1"/>
</dbReference>
<evidence type="ECO:0000256" key="3">
    <source>
        <dbReference type="SAM" id="SignalP"/>
    </source>
</evidence>
<dbReference type="InterPro" id="IPR029050">
    <property type="entry name" value="Immunoprotect_excell_Ig-like"/>
</dbReference>
<keyword evidence="1 3" id="KW-0732">Signal</keyword>
<feature type="compositionally biased region" description="Acidic residues" evidence="2">
    <location>
        <begin position="282"/>
        <end position="297"/>
    </location>
</feature>
<feature type="region of interest" description="Disordered" evidence="2">
    <location>
        <begin position="190"/>
        <end position="300"/>
    </location>
</feature>
<feature type="compositionally biased region" description="Acidic residues" evidence="2">
    <location>
        <begin position="337"/>
        <end position="348"/>
    </location>
</feature>
<feature type="chain" id="PRO_5026748935" description="DUF4352 domain-containing protein" evidence="3">
    <location>
        <begin position="26"/>
        <end position="405"/>
    </location>
</feature>
<name>A0A6J4VSE1_9BACT</name>
<feature type="compositionally biased region" description="Low complexity" evidence="2">
    <location>
        <begin position="266"/>
        <end position="280"/>
    </location>
</feature>
<dbReference type="InterPro" id="IPR053180">
    <property type="entry name" value="Ca-binding_acidic-repeat"/>
</dbReference>
<feature type="compositionally biased region" description="Acidic residues" evidence="2">
    <location>
        <begin position="355"/>
        <end position="369"/>
    </location>
</feature>
<accession>A0A6J4VSE1</accession>
<feature type="signal peptide" evidence="3">
    <location>
        <begin position="1"/>
        <end position="25"/>
    </location>
</feature>
<feature type="compositionally biased region" description="Low complexity" evidence="2">
    <location>
        <begin position="211"/>
        <end position="259"/>
    </location>
</feature>
<sequence length="405" mass="40566">MKTVALPRGLAPAVALVAAAGLAWGALAPATAQEATPGADEPTAVVYVDEDGNELARVTVDEIVDPVADAPDGVAPADGERLVLVPLTVENTGEEDLPLDPVTFLLRDEGGFLYGLDDDLQDALAEDAATPAAGGDDATESPFEAGDLAPGEEREGVIGFAVREEAELAQVIFVPETGRLLILANLEEEDGASVRRTRSRSAAQDDDEDVTATATPRSARATATSATTSAAAATTPTPAPVAEPTAPVAPTTEPEPAVEVTEEPTAEVAAEPTPEATTAPDADGDGVPDTEEGDTVDDPTATVTETAAETVVAVEVTAPASEPTVEPTVAPVVGADSDADGLSDDEETALGSDPADADTDADGLPDGDEAGTYGTSPVDGDSDGDGIADIDEVIGSAVPTATTAP</sequence>
<evidence type="ECO:0000256" key="2">
    <source>
        <dbReference type="SAM" id="MobiDB-lite"/>
    </source>
</evidence>
<feature type="compositionally biased region" description="Low complexity" evidence="2">
    <location>
        <begin position="316"/>
        <end position="336"/>
    </location>
</feature>
<evidence type="ECO:0000259" key="4">
    <source>
        <dbReference type="Pfam" id="PF11611"/>
    </source>
</evidence>
<feature type="region of interest" description="Disordered" evidence="2">
    <location>
        <begin position="316"/>
        <end position="405"/>
    </location>
</feature>
<dbReference type="InterPro" id="IPR029051">
    <property type="entry name" value="DUF4352"/>
</dbReference>
<feature type="region of interest" description="Disordered" evidence="2">
    <location>
        <begin position="128"/>
        <end position="151"/>
    </location>
</feature>
<evidence type="ECO:0000256" key="1">
    <source>
        <dbReference type="ARBA" id="ARBA00022729"/>
    </source>
</evidence>
<dbReference type="AlphaFoldDB" id="A0A6J4VSE1"/>
<dbReference type="Gene3D" id="2.60.40.1240">
    <property type="match status" value="1"/>
</dbReference>
<organism evidence="5">
    <name type="scientific">uncultured Thermomicrobiales bacterium</name>
    <dbReference type="NCBI Taxonomy" id="1645740"/>
    <lineage>
        <taxon>Bacteria</taxon>
        <taxon>Pseudomonadati</taxon>
        <taxon>Thermomicrobiota</taxon>
        <taxon>Thermomicrobia</taxon>
        <taxon>Thermomicrobiales</taxon>
        <taxon>environmental samples</taxon>
    </lineage>
</organism>
<evidence type="ECO:0000313" key="5">
    <source>
        <dbReference type="EMBL" id="CAA9585482.1"/>
    </source>
</evidence>
<feature type="domain" description="DUF4352" evidence="4">
    <location>
        <begin position="73"/>
        <end position="174"/>
    </location>
</feature>
<feature type="compositionally biased region" description="Acidic residues" evidence="2">
    <location>
        <begin position="380"/>
        <end position="392"/>
    </location>
</feature>
<reference evidence="5" key="1">
    <citation type="submission" date="2020-02" db="EMBL/GenBank/DDBJ databases">
        <authorList>
            <person name="Meier V. D."/>
        </authorList>
    </citation>
    <scope>NUCLEOTIDE SEQUENCE</scope>
    <source>
        <strain evidence="5">AVDCRST_MAG19</strain>
    </source>
</reference>
<gene>
    <name evidence="5" type="ORF">AVDCRST_MAG19-4526</name>
</gene>
<dbReference type="PANTHER" id="PTHR37467">
    <property type="entry name" value="EXPORTED CALCIUM-BINDING GLYCOPROTEIN-RELATED"/>
    <property type="match status" value="1"/>
</dbReference>